<protein>
    <submittedName>
        <fullName evidence="2">Uncharacterized protein</fullName>
    </submittedName>
</protein>
<proteinExistence type="predicted"/>
<dbReference type="EMBL" id="BAABIZ010000027">
    <property type="protein sequence ID" value="GAA5110927.1"/>
    <property type="molecule type" value="Genomic_DNA"/>
</dbReference>
<feature type="compositionally biased region" description="Polar residues" evidence="1">
    <location>
        <begin position="87"/>
        <end position="101"/>
    </location>
</feature>
<evidence type="ECO:0000256" key="1">
    <source>
        <dbReference type="SAM" id="MobiDB-lite"/>
    </source>
</evidence>
<dbReference type="Proteomes" id="UP001500864">
    <property type="component" value="Unassembled WGS sequence"/>
</dbReference>
<feature type="region of interest" description="Disordered" evidence="1">
    <location>
        <begin position="73"/>
        <end position="108"/>
    </location>
</feature>
<dbReference type="RefSeq" id="WP_345117127.1">
    <property type="nucleotide sequence ID" value="NZ_BAABIZ010000027.1"/>
</dbReference>
<gene>
    <name evidence="2" type="ORF">GCM10023261_14950</name>
</gene>
<sequence length="108" mass="11841">MKAIITKPMCVLGDNKSTIRFETSTPSNPFVEVSNQVYARLKRANAAKPFVNIKTTEKPDKVIEQIEPVEKEVVQVSSEPGAEEAPPQQTETSKVSKSSTPPAKKLKS</sequence>
<comment type="caution">
    <text evidence="2">The sequence shown here is derived from an EMBL/GenBank/DDBJ whole genome shotgun (WGS) entry which is preliminary data.</text>
</comment>
<accession>A0ABP9N8Z9</accession>
<organism evidence="2 3">
    <name type="scientific">Bartonella jaculi</name>
    <dbReference type="NCBI Taxonomy" id="686226"/>
    <lineage>
        <taxon>Bacteria</taxon>
        <taxon>Pseudomonadati</taxon>
        <taxon>Pseudomonadota</taxon>
        <taxon>Alphaproteobacteria</taxon>
        <taxon>Hyphomicrobiales</taxon>
        <taxon>Bartonellaceae</taxon>
        <taxon>Bartonella</taxon>
    </lineage>
</organism>
<reference evidence="3" key="1">
    <citation type="journal article" date="2019" name="Int. J. Syst. Evol. Microbiol.">
        <title>The Global Catalogue of Microorganisms (GCM) 10K type strain sequencing project: providing services to taxonomists for standard genome sequencing and annotation.</title>
        <authorList>
            <consortium name="The Broad Institute Genomics Platform"/>
            <consortium name="The Broad Institute Genome Sequencing Center for Infectious Disease"/>
            <person name="Wu L."/>
            <person name="Ma J."/>
        </authorList>
    </citation>
    <scope>NUCLEOTIDE SEQUENCE [LARGE SCALE GENOMIC DNA]</scope>
    <source>
        <strain evidence="3">JCM 17712</strain>
    </source>
</reference>
<name>A0ABP9N8Z9_9HYPH</name>
<keyword evidence="3" id="KW-1185">Reference proteome</keyword>
<evidence type="ECO:0000313" key="3">
    <source>
        <dbReference type="Proteomes" id="UP001500864"/>
    </source>
</evidence>
<evidence type="ECO:0000313" key="2">
    <source>
        <dbReference type="EMBL" id="GAA5110927.1"/>
    </source>
</evidence>